<dbReference type="InterPro" id="IPR016181">
    <property type="entry name" value="Acyl_CoA_acyltransferase"/>
</dbReference>
<dbReference type="SUPFAM" id="SSF55729">
    <property type="entry name" value="Acyl-CoA N-acyltransferases (Nat)"/>
    <property type="match status" value="1"/>
</dbReference>
<proteinExistence type="predicted"/>
<gene>
    <name evidence="2" type="ORF">WHR41_00123</name>
</gene>
<dbReference type="PROSITE" id="PS51186">
    <property type="entry name" value="GNAT"/>
    <property type="match status" value="1"/>
</dbReference>
<dbReference type="GO" id="GO:0016747">
    <property type="term" value="F:acyltransferase activity, transferring groups other than amino-acyl groups"/>
    <property type="evidence" value="ECO:0007669"/>
    <property type="project" value="InterPro"/>
</dbReference>
<evidence type="ECO:0000259" key="1">
    <source>
        <dbReference type="PROSITE" id="PS51186"/>
    </source>
</evidence>
<organism evidence="2 3">
    <name type="scientific">Cladosporium halotolerans</name>
    <dbReference type="NCBI Taxonomy" id="1052096"/>
    <lineage>
        <taxon>Eukaryota</taxon>
        <taxon>Fungi</taxon>
        <taxon>Dikarya</taxon>
        <taxon>Ascomycota</taxon>
        <taxon>Pezizomycotina</taxon>
        <taxon>Dothideomycetes</taxon>
        <taxon>Dothideomycetidae</taxon>
        <taxon>Cladosporiales</taxon>
        <taxon>Cladosporiaceae</taxon>
        <taxon>Cladosporium</taxon>
    </lineage>
</organism>
<dbReference type="Gene3D" id="3.40.630.30">
    <property type="match status" value="1"/>
</dbReference>
<keyword evidence="3" id="KW-1185">Reference proteome</keyword>
<protein>
    <recommendedName>
        <fullName evidence="1">N-acetyltransferase domain-containing protein</fullName>
    </recommendedName>
</protein>
<sequence>MTSFKIHSDGSEIRRPAAKIPVNKENGSVEWSSHITAKWQPGPTIDNRPTTATLYQSKDLLAAGQIPGMYDLINVAFAFSHNRAGLFPDDSFRLQSHGQLIEALSADDTFTYVVSYTDTGVAIGVASAKRYHETLEPQEVTIDNPAGAWKRTGFSDPNTEGWELSVMAVNPSLQRKGLAGLLMELVEGEVKKRFLVARVERGLPGLKLVMMLTTAKEVNEGFYKRKGYSLDYETFHGPGWFGSSKGFHIAHMSKQVEL</sequence>
<comment type="caution">
    <text evidence="2">The sequence shown here is derived from an EMBL/GenBank/DDBJ whole genome shotgun (WGS) entry which is preliminary data.</text>
</comment>
<dbReference type="Proteomes" id="UP000803884">
    <property type="component" value="Unassembled WGS sequence"/>
</dbReference>
<dbReference type="GeneID" id="96001567"/>
<dbReference type="RefSeq" id="XP_069234286.1">
    <property type="nucleotide sequence ID" value="XM_069368729.1"/>
</dbReference>
<accession>A0AB34L4G6</accession>
<dbReference type="CDD" id="cd04301">
    <property type="entry name" value="NAT_SF"/>
    <property type="match status" value="1"/>
</dbReference>
<evidence type="ECO:0000313" key="3">
    <source>
        <dbReference type="Proteomes" id="UP000803884"/>
    </source>
</evidence>
<evidence type="ECO:0000313" key="2">
    <source>
        <dbReference type="EMBL" id="KAL1591181.1"/>
    </source>
</evidence>
<dbReference type="AlphaFoldDB" id="A0AB34L4G6"/>
<feature type="domain" description="N-acetyltransferase" evidence="1">
    <location>
        <begin position="71"/>
        <end position="257"/>
    </location>
</feature>
<dbReference type="Pfam" id="PF00583">
    <property type="entry name" value="Acetyltransf_1"/>
    <property type="match status" value="1"/>
</dbReference>
<name>A0AB34L4G6_9PEZI</name>
<reference evidence="2 3" key="1">
    <citation type="journal article" date="2020" name="Microbiol. Resour. Announc.">
        <title>Draft Genome Sequence of a Cladosporium Species Isolated from the Mesophotic Ascidian Didemnum maculosum.</title>
        <authorList>
            <person name="Gioti A."/>
            <person name="Siaperas R."/>
            <person name="Nikolaivits E."/>
            <person name="Le Goff G."/>
            <person name="Ouazzani J."/>
            <person name="Kotoulas G."/>
            <person name="Topakas E."/>
        </authorList>
    </citation>
    <scope>NUCLEOTIDE SEQUENCE [LARGE SCALE GENOMIC DNA]</scope>
    <source>
        <strain evidence="2 3">TM138-S3</strain>
    </source>
</reference>
<dbReference type="EMBL" id="JAAQHG020000001">
    <property type="protein sequence ID" value="KAL1591181.1"/>
    <property type="molecule type" value="Genomic_DNA"/>
</dbReference>
<dbReference type="InterPro" id="IPR000182">
    <property type="entry name" value="GNAT_dom"/>
</dbReference>